<reference evidence="6" key="1">
    <citation type="submission" date="2020-02" db="EMBL/GenBank/DDBJ databases">
        <authorList>
            <person name="Meier V. D."/>
        </authorList>
    </citation>
    <scope>NUCLEOTIDE SEQUENCE</scope>
    <source>
        <strain evidence="6">AVDCRST_MAG32</strain>
    </source>
</reference>
<accession>A0A6J4N9S3</accession>
<feature type="chain" id="PRO_5026858901" description="Carbohydrate-binding module family 96 domain-containing protein" evidence="4">
    <location>
        <begin position="36"/>
        <end position="578"/>
    </location>
</feature>
<feature type="signal peptide" evidence="4">
    <location>
        <begin position="1"/>
        <end position="35"/>
    </location>
</feature>
<evidence type="ECO:0000256" key="3">
    <source>
        <dbReference type="ARBA" id="ARBA00022729"/>
    </source>
</evidence>
<comment type="subcellular location">
    <subcellularLocation>
        <location evidence="1">Secreted</location>
    </subcellularLocation>
</comment>
<keyword evidence="2" id="KW-0964">Secreted</keyword>
<dbReference type="Pfam" id="PF24517">
    <property type="entry name" value="CBM96"/>
    <property type="match status" value="1"/>
</dbReference>
<keyword evidence="3 4" id="KW-0732">Signal</keyword>
<protein>
    <recommendedName>
        <fullName evidence="5">Carbohydrate-binding module family 96 domain-containing protein</fullName>
    </recommendedName>
</protein>
<evidence type="ECO:0000259" key="5">
    <source>
        <dbReference type="Pfam" id="PF24517"/>
    </source>
</evidence>
<name>A0A6J4N9S3_9ACTN</name>
<gene>
    <name evidence="6" type="ORF">AVDCRST_MAG32-1552</name>
</gene>
<dbReference type="NCBIfam" id="NF033679">
    <property type="entry name" value="DNRLRE_dom"/>
    <property type="match status" value="1"/>
</dbReference>
<dbReference type="GO" id="GO:0005576">
    <property type="term" value="C:extracellular region"/>
    <property type="evidence" value="ECO:0007669"/>
    <property type="project" value="UniProtKB-SubCell"/>
</dbReference>
<evidence type="ECO:0000256" key="4">
    <source>
        <dbReference type="SAM" id="SignalP"/>
    </source>
</evidence>
<dbReference type="PROSITE" id="PS51257">
    <property type="entry name" value="PROKAR_LIPOPROTEIN"/>
    <property type="match status" value="1"/>
</dbReference>
<dbReference type="InterPro" id="IPR055372">
    <property type="entry name" value="CBM96"/>
</dbReference>
<organism evidence="6">
    <name type="scientific">uncultured Nocardioides sp</name>
    <dbReference type="NCBI Taxonomy" id="198441"/>
    <lineage>
        <taxon>Bacteria</taxon>
        <taxon>Bacillati</taxon>
        <taxon>Actinomycetota</taxon>
        <taxon>Actinomycetes</taxon>
        <taxon>Propionibacteriales</taxon>
        <taxon>Nocardioidaceae</taxon>
        <taxon>Nocardioides</taxon>
        <taxon>environmental samples</taxon>
    </lineage>
</organism>
<dbReference type="AlphaFoldDB" id="A0A6J4N9S3"/>
<sequence>MRSHRHTFRGVHALLVAHTLVACLAVLVQPAPAGAAGGVDEIAFPPVADAFVNAADPTRSYGTTGELWVDASPVKQTYLRFDLGGLADRDVQRVVLRMHSTDSSANGGDVHEVGPGAWGESVTYNTRPAIGARVGTFGPVVSGGYHEAPLSLDVSGRTVVSLALTSPSSDGARWASREQVPLPELVVEVAAEPGSTTDGLSVVAESFQGSSNPTYYASNQHLAVTAGGRQLAVHGLHKTGVQLAWRDPAGSWRRRSTGGVTDGVLLSGAGTGDRPATIAVFRDATGAEGAWVVWSGPTPRASTTVGVAVQMRRLSDLDSPAGPTVGPLVSVAQPGMGNFRADLTFERTAAGDPRGVVTWVRRTGSTAYELVVSAFDARDATPTMAPPHLLATYAAISFSTTIVATPTGAQVVARLPDGRVTVLSHDAGAPLSAWTQGAPGRPAAANAVVAAAATTGDEVVSVAETSTTKNLVTVQRFVSGRPQAVEATFTGYTQPAVASDGSSVWVVMVRVSDGHVVSRTFRSGTGWTTVDRVELATQAGGHRWPSVQREVDGRLRILVRSTGGTSLTSRVLAWQRVV</sequence>
<dbReference type="SUPFAM" id="SSF89372">
    <property type="entry name" value="Fucose-specific lectin"/>
    <property type="match status" value="1"/>
</dbReference>
<proteinExistence type="predicted"/>
<evidence type="ECO:0000256" key="1">
    <source>
        <dbReference type="ARBA" id="ARBA00004613"/>
    </source>
</evidence>
<evidence type="ECO:0000256" key="2">
    <source>
        <dbReference type="ARBA" id="ARBA00022525"/>
    </source>
</evidence>
<feature type="domain" description="Carbohydrate-binding module family 96" evidence="5">
    <location>
        <begin position="43"/>
        <end position="187"/>
    </location>
</feature>
<dbReference type="EMBL" id="CADCUM010000064">
    <property type="protein sequence ID" value="CAA9378130.1"/>
    <property type="molecule type" value="Genomic_DNA"/>
</dbReference>
<evidence type="ECO:0000313" key="6">
    <source>
        <dbReference type="EMBL" id="CAA9378130.1"/>
    </source>
</evidence>